<proteinExistence type="predicted"/>
<dbReference type="SUPFAM" id="SSF57535">
    <property type="entry name" value="Complement control module/SCR domain"/>
    <property type="match status" value="2"/>
</dbReference>
<evidence type="ECO:0000313" key="8">
    <source>
        <dbReference type="EMBL" id="CAL1531182.1"/>
    </source>
</evidence>
<dbReference type="AlphaFoldDB" id="A0AAV2HCQ6"/>
<accession>A0AAV2HCQ6</accession>
<feature type="domain" description="Sushi" evidence="7">
    <location>
        <begin position="79"/>
        <end position="146"/>
    </location>
</feature>
<dbReference type="PANTHER" id="PTHR45785:SF2">
    <property type="entry name" value="COMPLEMENT FACTOR H-RELATED"/>
    <property type="match status" value="1"/>
</dbReference>
<keyword evidence="6" id="KW-0812">Transmembrane</keyword>
<evidence type="ECO:0000256" key="1">
    <source>
        <dbReference type="ARBA" id="ARBA00004328"/>
    </source>
</evidence>
<keyword evidence="2 5" id="KW-0768">Sushi</keyword>
<dbReference type="Proteomes" id="UP001497497">
    <property type="component" value="Unassembled WGS sequence"/>
</dbReference>
<dbReference type="EMBL" id="CAXITT010000082">
    <property type="protein sequence ID" value="CAL1531182.1"/>
    <property type="molecule type" value="Genomic_DNA"/>
</dbReference>
<organism evidence="8 9">
    <name type="scientific">Lymnaea stagnalis</name>
    <name type="common">Great pond snail</name>
    <name type="synonym">Helix stagnalis</name>
    <dbReference type="NCBI Taxonomy" id="6523"/>
    <lineage>
        <taxon>Eukaryota</taxon>
        <taxon>Metazoa</taxon>
        <taxon>Spiralia</taxon>
        <taxon>Lophotrochozoa</taxon>
        <taxon>Mollusca</taxon>
        <taxon>Gastropoda</taxon>
        <taxon>Heterobranchia</taxon>
        <taxon>Euthyneura</taxon>
        <taxon>Panpulmonata</taxon>
        <taxon>Hygrophila</taxon>
        <taxon>Lymnaeoidea</taxon>
        <taxon>Lymnaeidae</taxon>
        <taxon>Lymnaea</taxon>
    </lineage>
</organism>
<dbReference type="InterPro" id="IPR051503">
    <property type="entry name" value="ComplSys_Reg/VirEntry_Med"/>
</dbReference>
<evidence type="ECO:0000256" key="2">
    <source>
        <dbReference type="ARBA" id="ARBA00022659"/>
    </source>
</evidence>
<dbReference type="PROSITE" id="PS50923">
    <property type="entry name" value="SUSHI"/>
    <property type="match status" value="2"/>
</dbReference>
<protein>
    <recommendedName>
        <fullName evidence="7">Sushi domain-containing protein</fullName>
    </recommendedName>
</protein>
<feature type="domain" description="Sushi" evidence="7">
    <location>
        <begin position="8"/>
        <end position="76"/>
    </location>
</feature>
<keyword evidence="4 5" id="KW-1015">Disulfide bond</keyword>
<dbReference type="Pfam" id="PF00084">
    <property type="entry name" value="Sushi"/>
    <property type="match status" value="1"/>
</dbReference>
<dbReference type="CDD" id="cd00033">
    <property type="entry name" value="CCP"/>
    <property type="match status" value="2"/>
</dbReference>
<evidence type="ECO:0000256" key="5">
    <source>
        <dbReference type="PROSITE-ProRule" id="PRU00302"/>
    </source>
</evidence>
<evidence type="ECO:0000256" key="6">
    <source>
        <dbReference type="SAM" id="Phobius"/>
    </source>
</evidence>
<evidence type="ECO:0000259" key="7">
    <source>
        <dbReference type="PROSITE" id="PS50923"/>
    </source>
</evidence>
<evidence type="ECO:0000256" key="4">
    <source>
        <dbReference type="ARBA" id="ARBA00023157"/>
    </source>
</evidence>
<dbReference type="InterPro" id="IPR035976">
    <property type="entry name" value="Sushi/SCR/CCP_sf"/>
</dbReference>
<comment type="caution">
    <text evidence="8">The sequence shown here is derived from an EMBL/GenBank/DDBJ whole genome shotgun (WGS) entry which is preliminary data.</text>
</comment>
<keyword evidence="9" id="KW-1185">Reference proteome</keyword>
<gene>
    <name evidence="8" type="ORF">GSLYS_00005277001</name>
</gene>
<evidence type="ECO:0000313" key="9">
    <source>
        <dbReference type="Proteomes" id="UP001497497"/>
    </source>
</evidence>
<comment type="subcellular location">
    <subcellularLocation>
        <location evidence="1">Virion</location>
    </subcellularLocation>
</comment>
<dbReference type="SMART" id="SM00032">
    <property type="entry name" value="CCP"/>
    <property type="match status" value="2"/>
</dbReference>
<dbReference type="InterPro" id="IPR000436">
    <property type="entry name" value="Sushi_SCR_CCP_dom"/>
</dbReference>
<keyword evidence="6" id="KW-1133">Transmembrane helix</keyword>
<name>A0AAV2HCQ6_LYMST</name>
<keyword evidence="6" id="KW-0472">Membrane</keyword>
<sequence length="266" mass="29358">MTAKPPVSLCPVLATNQNNFVTIDNMASLSLSTYERGNGTVVNISCWSPDTHTLKGSSQVACRNGVWVPDPPICEKKTVYCPELATDQQGLITQDNVASLYPSSFERNDGTVVNVKCYTPSFTLKGSSQLTCTNGKWLPEVPVCVSGDSVVPYTPSDDWDNANIIYITIASICAAIFLTCIAVLIFKYRCLKTKQGSPSLVSSTPPCTPSSVGTRVIQSKWLEENRSWTYLSVDKLLRDMETSRRDNPNHSWRDFIFVSKRNAPLN</sequence>
<dbReference type="Gene3D" id="2.10.70.10">
    <property type="entry name" value="Complement Module, domain 1"/>
    <property type="match status" value="2"/>
</dbReference>
<reference evidence="8 9" key="1">
    <citation type="submission" date="2024-04" db="EMBL/GenBank/DDBJ databases">
        <authorList>
            <consortium name="Genoscope - CEA"/>
            <person name="William W."/>
        </authorList>
    </citation>
    <scope>NUCLEOTIDE SEQUENCE [LARGE SCALE GENOMIC DNA]</scope>
</reference>
<feature type="transmembrane region" description="Helical" evidence="6">
    <location>
        <begin position="164"/>
        <end position="186"/>
    </location>
</feature>
<evidence type="ECO:0000256" key="3">
    <source>
        <dbReference type="ARBA" id="ARBA00022729"/>
    </source>
</evidence>
<comment type="caution">
    <text evidence="5">Lacks conserved residue(s) required for the propagation of feature annotation.</text>
</comment>
<dbReference type="PANTHER" id="PTHR45785">
    <property type="entry name" value="COMPLEMENT FACTOR H-RELATED"/>
    <property type="match status" value="1"/>
</dbReference>
<feature type="disulfide bond" evidence="5">
    <location>
        <begin position="117"/>
        <end position="144"/>
    </location>
</feature>
<keyword evidence="3" id="KW-0732">Signal</keyword>